<evidence type="ECO:0000313" key="3">
    <source>
        <dbReference type="Proteomes" id="UP001172721"/>
    </source>
</evidence>
<proteinExistence type="predicted"/>
<comment type="caution">
    <text evidence="2">The sequence shown here is derived from an EMBL/GenBank/DDBJ whole genome shotgun (WGS) entry which is preliminary data.</text>
</comment>
<organism evidence="2 3">
    <name type="scientific">Fictibacillus fluitans</name>
    <dbReference type="NCBI Taxonomy" id="3058422"/>
    <lineage>
        <taxon>Bacteria</taxon>
        <taxon>Bacillati</taxon>
        <taxon>Bacillota</taxon>
        <taxon>Bacilli</taxon>
        <taxon>Bacillales</taxon>
        <taxon>Fictibacillaceae</taxon>
        <taxon>Fictibacillus</taxon>
    </lineage>
</organism>
<accession>A0ABT8HX30</accession>
<dbReference type="EMBL" id="JAUHTR010000006">
    <property type="protein sequence ID" value="MDN4525340.1"/>
    <property type="molecule type" value="Genomic_DNA"/>
</dbReference>
<gene>
    <name evidence="2" type="ORF">QYB97_12680</name>
</gene>
<reference evidence="2" key="1">
    <citation type="submission" date="2023-07" db="EMBL/GenBank/DDBJ databases">
        <title>Fictibacillus sp. isolated from freshwater pond.</title>
        <authorList>
            <person name="Kirdat K."/>
            <person name="Bhat A."/>
            <person name="Mourya A."/>
            <person name="Yadav A."/>
        </authorList>
    </citation>
    <scope>NUCLEOTIDE SEQUENCE</scope>
    <source>
        <strain evidence="2">NE201</strain>
    </source>
</reference>
<evidence type="ECO:0000313" key="2">
    <source>
        <dbReference type="EMBL" id="MDN4525340.1"/>
    </source>
</evidence>
<dbReference type="RefSeq" id="WP_301166379.1">
    <property type="nucleotide sequence ID" value="NZ_JAUHTR010000006.1"/>
</dbReference>
<protein>
    <recommendedName>
        <fullName evidence="4">Helix-turn-helix domain-containing protein</fullName>
    </recommendedName>
</protein>
<name>A0ABT8HX30_9BACL</name>
<evidence type="ECO:0008006" key="4">
    <source>
        <dbReference type="Google" id="ProtNLM"/>
    </source>
</evidence>
<keyword evidence="3" id="KW-1185">Reference proteome</keyword>
<feature type="coiled-coil region" evidence="1">
    <location>
        <begin position="107"/>
        <end position="159"/>
    </location>
</feature>
<evidence type="ECO:0000256" key="1">
    <source>
        <dbReference type="SAM" id="Coils"/>
    </source>
</evidence>
<keyword evidence="1" id="KW-0175">Coiled coil</keyword>
<sequence length="216" mass="24522">MMNKKNVTQKQYEEVRLKVANDSEAAKELDISPATLYNKKREWGLVGGNNVSVKEAVDQVAKPVSKEALKAMTENLTKTLNNKAPISDAPLDLSEIEIEDIPTEKEATEYENLIEKLKGELAEARLAESKVILDLQTDYDKLNEQFLKTDAEKQELEKKLNKSTAAAEYNQNLHQQNMELTRRNNQLLFNLAAINGDYRTLEERYKAISSALKVHI</sequence>
<dbReference type="Proteomes" id="UP001172721">
    <property type="component" value="Unassembled WGS sequence"/>
</dbReference>